<dbReference type="EnsemblPlants" id="Pp3c6_25120V3.1">
    <property type="protein sequence ID" value="Pp3c6_25120V3.1"/>
    <property type="gene ID" value="Pp3c6_25120"/>
</dbReference>
<dbReference type="GeneID" id="112283825"/>
<dbReference type="PaxDb" id="3218-PP1S53_176V6.1"/>
<evidence type="ECO:0000256" key="1">
    <source>
        <dbReference type="SAM" id="MobiDB-lite"/>
    </source>
</evidence>
<reference evidence="2 4" key="1">
    <citation type="journal article" date="2008" name="Science">
        <title>The Physcomitrella genome reveals evolutionary insights into the conquest of land by plants.</title>
        <authorList>
            <person name="Rensing S."/>
            <person name="Lang D."/>
            <person name="Zimmer A."/>
            <person name="Terry A."/>
            <person name="Salamov A."/>
            <person name="Shapiro H."/>
            <person name="Nishiyama T."/>
            <person name="Perroud P.-F."/>
            <person name="Lindquist E."/>
            <person name="Kamisugi Y."/>
            <person name="Tanahashi T."/>
            <person name="Sakakibara K."/>
            <person name="Fujita T."/>
            <person name="Oishi K."/>
            <person name="Shin-I T."/>
            <person name="Kuroki Y."/>
            <person name="Toyoda A."/>
            <person name="Suzuki Y."/>
            <person name="Hashimoto A."/>
            <person name="Yamaguchi K."/>
            <person name="Sugano A."/>
            <person name="Kohara Y."/>
            <person name="Fujiyama A."/>
            <person name="Anterola A."/>
            <person name="Aoki S."/>
            <person name="Ashton N."/>
            <person name="Barbazuk W.B."/>
            <person name="Barker E."/>
            <person name="Bennetzen J."/>
            <person name="Bezanilla M."/>
            <person name="Blankenship R."/>
            <person name="Cho S.H."/>
            <person name="Dutcher S."/>
            <person name="Estelle M."/>
            <person name="Fawcett J.A."/>
            <person name="Gundlach H."/>
            <person name="Hanada K."/>
            <person name="Heyl A."/>
            <person name="Hicks K.A."/>
            <person name="Hugh J."/>
            <person name="Lohr M."/>
            <person name="Mayer K."/>
            <person name="Melkozernov A."/>
            <person name="Murata T."/>
            <person name="Nelson D."/>
            <person name="Pils B."/>
            <person name="Prigge M."/>
            <person name="Reiss B."/>
            <person name="Renner T."/>
            <person name="Rombauts S."/>
            <person name="Rushton P."/>
            <person name="Sanderfoot A."/>
            <person name="Schween G."/>
            <person name="Shiu S.-H."/>
            <person name="Stueber K."/>
            <person name="Theodoulou F.L."/>
            <person name="Tu H."/>
            <person name="Van de Peer Y."/>
            <person name="Verrier P.J."/>
            <person name="Waters E."/>
            <person name="Wood A."/>
            <person name="Yang L."/>
            <person name="Cove D."/>
            <person name="Cuming A."/>
            <person name="Hasebe M."/>
            <person name="Lucas S."/>
            <person name="Mishler D.B."/>
            <person name="Reski R."/>
            <person name="Grigoriev I."/>
            <person name="Quatrano R.S."/>
            <person name="Boore J.L."/>
        </authorList>
    </citation>
    <scope>NUCLEOTIDE SEQUENCE [LARGE SCALE GENOMIC DNA]</scope>
    <source>
        <strain evidence="3 4">cv. Gransden 2004</strain>
    </source>
</reference>
<sequence length="241" mass="27705">MREISSPLEERLKALVRCSAPGEVKQNNFIIQKNAKPRSVSKQEKQRAATASRRRPAPDAAVEPIRRPYYRRRSRPSGGILCPRRSTKTWTVNIRPRAWGNSDKIWFGKIPTEEDAKCVADLVFHYIGQECVHKKFPATDQLPPFLNDKLRGLRTKEDRMRYVLRISKDAHNLAERKAFIQSVKENVEFVKFVKVSSYEVPSPTSGPMEKNCGPALCSELPELHEDDVEQMMVFAFPDCYE</sequence>
<reference evidence="3" key="3">
    <citation type="submission" date="2020-12" db="UniProtKB">
        <authorList>
            <consortium name="EnsemblPlants"/>
        </authorList>
    </citation>
    <scope>IDENTIFICATION</scope>
</reference>
<dbReference type="KEGG" id="ppp:112283825"/>
<dbReference type="AlphaFoldDB" id="A0A2K1KH20"/>
<accession>A0A2K1KH20</accession>
<reference evidence="2 4" key="2">
    <citation type="journal article" date="2018" name="Plant J.">
        <title>The Physcomitrella patens chromosome-scale assembly reveals moss genome structure and evolution.</title>
        <authorList>
            <person name="Lang D."/>
            <person name="Ullrich K.K."/>
            <person name="Murat F."/>
            <person name="Fuchs J."/>
            <person name="Jenkins J."/>
            <person name="Haas F.B."/>
            <person name="Piednoel M."/>
            <person name="Gundlach H."/>
            <person name="Van Bel M."/>
            <person name="Meyberg R."/>
            <person name="Vives C."/>
            <person name="Morata J."/>
            <person name="Symeonidi A."/>
            <person name="Hiss M."/>
            <person name="Muchero W."/>
            <person name="Kamisugi Y."/>
            <person name="Saleh O."/>
            <person name="Blanc G."/>
            <person name="Decker E.L."/>
            <person name="van Gessel N."/>
            <person name="Grimwood J."/>
            <person name="Hayes R.D."/>
            <person name="Graham S.W."/>
            <person name="Gunter L.E."/>
            <person name="McDaniel S.F."/>
            <person name="Hoernstein S.N.W."/>
            <person name="Larsson A."/>
            <person name="Li F.W."/>
            <person name="Perroud P.F."/>
            <person name="Phillips J."/>
            <person name="Ranjan P."/>
            <person name="Rokshar D.S."/>
            <person name="Rothfels C.J."/>
            <person name="Schneider L."/>
            <person name="Shu S."/>
            <person name="Stevenson D.W."/>
            <person name="Thummler F."/>
            <person name="Tillich M."/>
            <person name="Villarreal Aguilar J.C."/>
            <person name="Widiez T."/>
            <person name="Wong G.K."/>
            <person name="Wymore A."/>
            <person name="Zhang Y."/>
            <person name="Zimmer A.D."/>
            <person name="Quatrano R.S."/>
            <person name="Mayer K.F.X."/>
            <person name="Goodstein D."/>
            <person name="Casacuberta J.M."/>
            <person name="Vandepoele K."/>
            <person name="Reski R."/>
            <person name="Cuming A.C."/>
            <person name="Tuskan G.A."/>
            <person name="Maumus F."/>
            <person name="Salse J."/>
            <person name="Schmutz J."/>
            <person name="Rensing S.A."/>
        </authorList>
    </citation>
    <scope>NUCLEOTIDE SEQUENCE [LARGE SCALE GENOMIC DNA]</scope>
    <source>
        <strain evidence="3 4">cv. Gransden 2004</strain>
    </source>
</reference>
<dbReference type="Gramene" id="Pp3c6_25120V3.1">
    <property type="protein sequence ID" value="Pp3c6_25120V3.1"/>
    <property type="gene ID" value="Pp3c6_25120"/>
</dbReference>
<dbReference type="EMBL" id="ABEU02000006">
    <property type="protein sequence ID" value="PNR53082.1"/>
    <property type="molecule type" value="Genomic_DNA"/>
</dbReference>
<dbReference type="Proteomes" id="UP000006727">
    <property type="component" value="Chromosome 6"/>
</dbReference>
<proteinExistence type="predicted"/>
<dbReference type="Gramene" id="Pp3c6_25120V3.2">
    <property type="protein sequence ID" value="Pp3c6_25120V3.2"/>
    <property type="gene ID" value="Pp3c6_25120"/>
</dbReference>
<gene>
    <name evidence="3" type="primary">LOC112283825</name>
    <name evidence="2" type="ORF">PHYPA_009457</name>
</gene>
<feature type="region of interest" description="Disordered" evidence="1">
    <location>
        <begin position="29"/>
        <end position="66"/>
    </location>
</feature>
<organism evidence="2">
    <name type="scientific">Physcomitrium patens</name>
    <name type="common">Spreading-leaved earth moss</name>
    <name type="synonym">Physcomitrella patens</name>
    <dbReference type="NCBI Taxonomy" id="3218"/>
    <lineage>
        <taxon>Eukaryota</taxon>
        <taxon>Viridiplantae</taxon>
        <taxon>Streptophyta</taxon>
        <taxon>Embryophyta</taxon>
        <taxon>Bryophyta</taxon>
        <taxon>Bryophytina</taxon>
        <taxon>Bryopsida</taxon>
        <taxon>Funariidae</taxon>
        <taxon>Funariales</taxon>
        <taxon>Funariaceae</taxon>
        <taxon>Physcomitrium</taxon>
    </lineage>
</organism>
<dbReference type="RefSeq" id="XP_024378818.1">
    <property type="nucleotide sequence ID" value="XM_024523050.2"/>
</dbReference>
<name>A0A2K1KH20_PHYPA</name>
<evidence type="ECO:0000313" key="4">
    <source>
        <dbReference type="Proteomes" id="UP000006727"/>
    </source>
</evidence>
<evidence type="ECO:0000313" key="2">
    <source>
        <dbReference type="EMBL" id="PNR53082.1"/>
    </source>
</evidence>
<dbReference type="OrthoDB" id="10597312at2759"/>
<dbReference type="EnsemblPlants" id="Pp3c6_25120V3.2">
    <property type="protein sequence ID" value="Pp3c6_25120V3.2"/>
    <property type="gene ID" value="Pp3c6_25120"/>
</dbReference>
<protein>
    <submittedName>
        <fullName evidence="2 3">Uncharacterized protein</fullName>
    </submittedName>
</protein>
<evidence type="ECO:0000313" key="3">
    <source>
        <dbReference type="EnsemblPlants" id="Pp3c6_25120V3.1"/>
    </source>
</evidence>
<keyword evidence="4" id="KW-1185">Reference proteome</keyword>